<dbReference type="Gene3D" id="3.40.50.720">
    <property type="entry name" value="NAD(P)-binding Rossmann-like Domain"/>
    <property type="match status" value="1"/>
</dbReference>
<keyword evidence="2" id="KW-0604">Photosystem II</keyword>
<protein>
    <submittedName>
        <fullName evidence="4">NAD(P)H-binding protein</fullName>
    </submittedName>
</protein>
<dbReference type="EMBL" id="CP060713">
    <property type="protein sequence ID" value="QNN52485.1"/>
    <property type="molecule type" value="Genomic_DNA"/>
</dbReference>
<reference evidence="4 5" key="1">
    <citation type="submission" date="2020-08" db="EMBL/GenBank/DDBJ databases">
        <title>Genome sequence of Nocardioides mesophilus KACC 16243T.</title>
        <authorList>
            <person name="Hyun D.-W."/>
            <person name="Bae J.-W."/>
        </authorList>
    </citation>
    <scope>NUCLEOTIDE SEQUENCE [LARGE SCALE GENOMIC DNA]</scope>
    <source>
        <strain evidence="4 5">KACC 16243</strain>
    </source>
</reference>
<evidence type="ECO:0000259" key="3">
    <source>
        <dbReference type="Pfam" id="PF13460"/>
    </source>
</evidence>
<accession>A0A7G9RA60</accession>
<dbReference type="SUPFAM" id="SSF51735">
    <property type="entry name" value="NAD(P)-binding Rossmann-fold domains"/>
    <property type="match status" value="1"/>
</dbReference>
<dbReference type="RefSeq" id="WP_187578327.1">
    <property type="nucleotide sequence ID" value="NZ_CP060713.1"/>
</dbReference>
<dbReference type="AlphaFoldDB" id="A0A7G9RA60"/>
<evidence type="ECO:0000256" key="2">
    <source>
        <dbReference type="ARBA" id="ARBA00023276"/>
    </source>
</evidence>
<dbReference type="PANTHER" id="PTHR47128:SF2">
    <property type="entry name" value="PROTEIN HIGH CHLOROPHYLL FLUORESCENCE PHENOTYPE 244, CHLOROPLASTIC"/>
    <property type="match status" value="1"/>
</dbReference>
<dbReference type="GO" id="GO:0009523">
    <property type="term" value="C:photosystem II"/>
    <property type="evidence" value="ECO:0007669"/>
    <property type="project" value="UniProtKB-KW"/>
</dbReference>
<dbReference type="PANTHER" id="PTHR47128">
    <property type="match status" value="1"/>
</dbReference>
<evidence type="ECO:0000313" key="5">
    <source>
        <dbReference type="Proteomes" id="UP000515947"/>
    </source>
</evidence>
<evidence type="ECO:0000256" key="1">
    <source>
        <dbReference type="ARBA" id="ARBA00022531"/>
    </source>
</evidence>
<proteinExistence type="predicted"/>
<dbReference type="Proteomes" id="UP000515947">
    <property type="component" value="Chromosome"/>
</dbReference>
<dbReference type="KEGG" id="nmes:H9L09_18755"/>
<keyword evidence="1" id="KW-0602">Photosynthesis</keyword>
<dbReference type="InterPro" id="IPR036291">
    <property type="entry name" value="NAD(P)-bd_dom_sf"/>
</dbReference>
<dbReference type="GO" id="GO:0015979">
    <property type="term" value="P:photosynthesis"/>
    <property type="evidence" value="ECO:0007669"/>
    <property type="project" value="UniProtKB-KW"/>
</dbReference>
<dbReference type="InterPro" id="IPR016040">
    <property type="entry name" value="NAD(P)-bd_dom"/>
</dbReference>
<keyword evidence="5" id="KW-1185">Reference proteome</keyword>
<sequence length="285" mass="29630">MMLVAGGTGRLGAQVVAGLLAGGHEVRVLARGKRPPPAEITGAQLIAGSVSDPAVVARAVEGVEVVVSTVTGFPFVSPTRVDLQGTRVLADAAGRAGADLVLVSVAGASPDSRVGLFRAKYQAEQVLRRSNLGWTIIRPEAFADLWVDLLTTTAGGSHRPLVFGRGNNPIGWVAVRDVSALTVRAVQSASLRQKTLTISGPQRLTLTELASRVMAVHGWSGDPRHVPTGALRLASMLPGRPGRQAEAALAMDVMAPAHDDARREVAHLPCTPVETVLASDHAGSV</sequence>
<name>A0A7G9RA60_9ACTN</name>
<feature type="domain" description="NAD(P)-binding" evidence="3">
    <location>
        <begin position="6"/>
        <end position="144"/>
    </location>
</feature>
<gene>
    <name evidence="4" type="ORF">H9L09_18755</name>
</gene>
<evidence type="ECO:0000313" key="4">
    <source>
        <dbReference type="EMBL" id="QNN52485.1"/>
    </source>
</evidence>
<organism evidence="4 5">
    <name type="scientific">Nocardioides mesophilus</name>
    <dbReference type="NCBI Taxonomy" id="433659"/>
    <lineage>
        <taxon>Bacteria</taxon>
        <taxon>Bacillati</taxon>
        <taxon>Actinomycetota</taxon>
        <taxon>Actinomycetes</taxon>
        <taxon>Propionibacteriales</taxon>
        <taxon>Nocardioidaceae</taxon>
        <taxon>Nocardioides</taxon>
    </lineage>
</organism>
<dbReference type="Pfam" id="PF13460">
    <property type="entry name" value="NAD_binding_10"/>
    <property type="match status" value="1"/>
</dbReference>
<dbReference type="InterPro" id="IPR044256">
    <property type="entry name" value="HCF244-like"/>
</dbReference>